<keyword evidence="7" id="KW-1185">Reference proteome</keyword>
<dbReference type="SMART" id="SM00906">
    <property type="entry name" value="Fungal_trans"/>
    <property type="match status" value="1"/>
</dbReference>
<evidence type="ECO:0000259" key="5">
    <source>
        <dbReference type="SMART" id="SM00906"/>
    </source>
</evidence>
<sequence length="728" mass="81200">MLRVARGPCMLNKPVQPAKLARRGVMEVILVNLVNVDPWNADTHEIRLIALSKQMTLQAVLPPAPQSQDLTVLNKLVYALQSKVAILEQQQVQGTGTRSPHGTISNKLRKIGEGMDRELPSQPNFSTFAGPTSANFSFGLAKLMLDQENASEAGISDLEQEVELAGSVSLGRETDEDDVPGAVDFQELQRNPMNSKLLYGMEKSHALNLLQIYHECVGVLHPIADISSLQTQVDLLWPSSKTSLQDKSIPPTQGGNFAHLKMVLAIGLLAEGGGASALSERIFHELQPVATSVVFAKNFNLHGQILLLLMAFFHMFKDDCRLASRYVAIACRLMIEAGLHQKHILMRRFIQSEARTEVINVLVACVILDRQLNFNAGLPFTLKDTDIDITETGTLNPYAKAMTSYIRIGPPAWAAVTDERGRAKQRIKDEDFDYVDYQVQRWQESLPAYLRLQRGANAIKTTSDGHIYVDQGTQFLRFILYLRANQFRIVVMRPLLFSSQTYMANIKRIRIVAQIAQDTVETIEEMNEKYDLYKKQQPVLNLFLSSALSTLFLVYIHSLREQRTGASDDTLELATWNQGVRDGLNKGLALIQAYSTYRSSQRLWQKFAGPHGLLSRLSLADHAQTVEGATSTVSGSRGVSLQSGTSYEPPKDSDIHGQTQPPTVGSAIEPPAYPDPAAADFRLIQTANPFQPYEFTDYSPLPFLNMNPLLVSNDIDVFYDNMWDDNMF</sequence>
<keyword evidence="1" id="KW-0805">Transcription regulation</keyword>
<dbReference type="Proteomes" id="UP001358417">
    <property type="component" value="Unassembled WGS sequence"/>
</dbReference>
<feature type="region of interest" description="Disordered" evidence="4">
    <location>
        <begin position="628"/>
        <end position="671"/>
    </location>
</feature>
<dbReference type="GO" id="GO:0008270">
    <property type="term" value="F:zinc ion binding"/>
    <property type="evidence" value="ECO:0007669"/>
    <property type="project" value="InterPro"/>
</dbReference>
<dbReference type="InterPro" id="IPR007219">
    <property type="entry name" value="XnlR_reg_dom"/>
</dbReference>
<dbReference type="PANTHER" id="PTHR47424:SF5">
    <property type="entry name" value="ZN(II)2CYS6 TRANSCRIPTION FACTOR (EUROFUNG)"/>
    <property type="match status" value="1"/>
</dbReference>
<dbReference type="GO" id="GO:0000435">
    <property type="term" value="P:positive regulation of transcription from RNA polymerase II promoter by galactose"/>
    <property type="evidence" value="ECO:0007669"/>
    <property type="project" value="TreeGrafter"/>
</dbReference>
<dbReference type="Pfam" id="PF04082">
    <property type="entry name" value="Fungal_trans"/>
    <property type="match status" value="1"/>
</dbReference>
<comment type="caution">
    <text evidence="6">The sequence shown here is derived from an EMBL/GenBank/DDBJ whole genome shotgun (WGS) entry which is preliminary data.</text>
</comment>
<keyword evidence="3" id="KW-0539">Nucleus</keyword>
<dbReference type="AlphaFoldDB" id="A0AAV9NRM8"/>
<gene>
    <name evidence="6" type="ORF">LTR84_004794</name>
</gene>
<keyword evidence="2" id="KW-0804">Transcription</keyword>
<evidence type="ECO:0000313" key="6">
    <source>
        <dbReference type="EMBL" id="KAK5062720.1"/>
    </source>
</evidence>
<dbReference type="GO" id="GO:0005634">
    <property type="term" value="C:nucleus"/>
    <property type="evidence" value="ECO:0007669"/>
    <property type="project" value="TreeGrafter"/>
</dbReference>
<dbReference type="EMBL" id="JAVRRD010000002">
    <property type="protein sequence ID" value="KAK5062720.1"/>
    <property type="molecule type" value="Genomic_DNA"/>
</dbReference>
<evidence type="ECO:0000256" key="1">
    <source>
        <dbReference type="ARBA" id="ARBA00023015"/>
    </source>
</evidence>
<proteinExistence type="predicted"/>
<protein>
    <recommendedName>
        <fullName evidence="5">Xylanolytic transcriptional activator regulatory domain-containing protein</fullName>
    </recommendedName>
</protein>
<name>A0AAV9NRM8_9EURO</name>
<accession>A0AAV9NRM8</accession>
<dbReference type="PANTHER" id="PTHR47424">
    <property type="entry name" value="REGULATORY PROTEIN GAL4"/>
    <property type="match status" value="1"/>
</dbReference>
<dbReference type="GO" id="GO:0000981">
    <property type="term" value="F:DNA-binding transcription factor activity, RNA polymerase II-specific"/>
    <property type="evidence" value="ECO:0007669"/>
    <property type="project" value="TreeGrafter"/>
</dbReference>
<feature type="domain" description="Xylanolytic transcriptional activator regulatory" evidence="5">
    <location>
        <begin position="323"/>
        <end position="398"/>
    </location>
</feature>
<evidence type="ECO:0000313" key="7">
    <source>
        <dbReference type="Proteomes" id="UP001358417"/>
    </source>
</evidence>
<dbReference type="GO" id="GO:0006351">
    <property type="term" value="P:DNA-templated transcription"/>
    <property type="evidence" value="ECO:0007669"/>
    <property type="project" value="InterPro"/>
</dbReference>
<dbReference type="GeneID" id="89972972"/>
<feature type="compositionally biased region" description="Polar residues" evidence="4">
    <location>
        <begin position="628"/>
        <end position="646"/>
    </location>
</feature>
<dbReference type="GO" id="GO:0000978">
    <property type="term" value="F:RNA polymerase II cis-regulatory region sequence-specific DNA binding"/>
    <property type="evidence" value="ECO:0007669"/>
    <property type="project" value="TreeGrafter"/>
</dbReference>
<dbReference type="InterPro" id="IPR051127">
    <property type="entry name" value="Fungal_SecMet_Regulators"/>
</dbReference>
<dbReference type="RefSeq" id="XP_064710992.1">
    <property type="nucleotide sequence ID" value="XM_064848368.1"/>
</dbReference>
<dbReference type="CDD" id="cd12148">
    <property type="entry name" value="fungal_TF_MHR"/>
    <property type="match status" value="1"/>
</dbReference>
<evidence type="ECO:0000256" key="2">
    <source>
        <dbReference type="ARBA" id="ARBA00023163"/>
    </source>
</evidence>
<reference evidence="6 7" key="1">
    <citation type="submission" date="2023-08" db="EMBL/GenBank/DDBJ databases">
        <title>Black Yeasts Isolated from many extreme environments.</title>
        <authorList>
            <person name="Coleine C."/>
            <person name="Stajich J.E."/>
            <person name="Selbmann L."/>
        </authorList>
    </citation>
    <scope>NUCLEOTIDE SEQUENCE [LARGE SCALE GENOMIC DNA]</scope>
    <source>
        <strain evidence="6 7">CCFEE 5792</strain>
    </source>
</reference>
<evidence type="ECO:0000256" key="3">
    <source>
        <dbReference type="ARBA" id="ARBA00023242"/>
    </source>
</evidence>
<organism evidence="6 7">
    <name type="scientific">Exophiala bonariae</name>
    <dbReference type="NCBI Taxonomy" id="1690606"/>
    <lineage>
        <taxon>Eukaryota</taxon>
        <taxon>Fungi</taxon>
        <taxon>Dikarya</taxon>
        <taxon>Ascomycota</taxon>
        <taxon>Pezizomycotina</taxon>
        <taxon>Eurotiomycetes</taxon>
        <taxon>Chaetothyriomycetidae</taxon>
        <taxon>Chaetothyriales</taxon>
        <taxon>Herpotrichiellaceae</taxon>
        <taxon>Exophiala</taxon>
    </lineage>
</organism>
<evidence type="ECO:0000256" key="4">
    <source>
        <dbReference type="SAM" id="MobiDB-lite"/>
    </source>
</evidence>